<gene>
    <name evidence="5" type="ORF">C7M84_015964</name>
</gene>
<protein>
    <submittedName>
        <fullName evidence="5">Serine protease</fullName>
    </submittedName>
</protein>
<evidence type="ECO:0000256" key="3">
    <source>
        <dbReference type="SAM" id="MobiDB-lite"/>
    </source>
</evidence>
<accession>A0A3R7PX15</accession>
<keyword evidence="6" id="KW-1185">Reference proteome</keyword>
<proteinExistence type="predicted"/>
<dbReference type="OrthoDB" id="6348928at2759"/>
<reference evidence="5 6" key="1">
    <citation type="submission" date="2018-04" db="EMBL/GenBank/DDBJ databases">
        <authorList>
            <person name="Zhang X."/>
            <person name="Yuan J."/>
            <person name="Li F."/>
            <person name="Xiang J."/>
        </authorList>
    </citation>
    <scope>NUCLEOTIDE SEQUENCE [LARGE SCALE GENOMIC DNA]</scope>
    <source>
        <tissue evidence="5">Muscle</tissue>
    </source>
</reference>
<name>A0A3R7PX15_PENVA</name>
<keyword evidence="2" id="KW-1015">Disulfide bond</keyword>
<dbReference type="GO" id="GO:0006508">
    <property type="term" value="P:proteolysis"/>
    <property type="evidence" value="ECO:0007669"/>
    <property type="project" value="UniProtKB-KW"/>
</dbReference>
<keyword evidence="5" id="KW-0645">Protease</keyword>
<dbReference type="EMBL" id="QCYY01000300">
    <property type="protein sequence ID" value="ROT85355.1"/>
    <property type="molecule type" value="Genomic_DNA"/>
</dbReference>
<evidence type="ECO:0000313" key="5">
    <source>
        <dbReference type="EMBL" id="ROT85355.1"/>
    </source>
</evidence>
<evidence type="ECO:0000256" key="1">
    <source>
        <dbReference type="ARBA" id="ARBA00022729"/>
    </source>
</evidence>
<evidence type="ECO:0000259" key="4">
    <source>
        <dbReference type="SMART" id="SM00680"/>
    </source>
</evidence>
<dbReference type="InterPro" id="IPR022700">
    <property type="entry name" value="CLIP"/>
</dbReference>
<dbReference type="GO" id="GO:0008233">
    <property type="term" value="F:peptidase activity"/>
    <property type="evidence" value="ECO:0007669"/>
    <property type="project" value="UniProtKB-KW"/>
</dbReference>
<keyword evidence="1" id="KW-0732">Signal</keyword>
<reference evidence="5 6" key="2">
    <citation type="submission" date="2019-01" db="EMBL/GenBank/DDBJ databases">
        <title>The decoding of complex shrimp genome reveals the adaptation for benthos swimmer, frequently molting mechanism and breeding impact on genome.</title>
        <authorList>
            <person name="Sun Y."/>
            <person name="Gao Y."/>
            <person name="Yu Y."/>
        </authorList>
    </citation>
    <scope>NUCLEOTIDE SEQUENCE [LARGE SCALE GENOMIC DNA]</scope>
    <source>
        <tissue evidence="5">Muscle</tissue>
    </source>
</reference>
<feature type="region of interest" description="Disordered" evidence="3">
    <location>
        <begin position="1"/>
        <end position="27"/>
    </location>
</feature>
<sequence>MSSFTNPLWSHREPLRPASGRPCQREQPRFPWAAAPFGRPQGAFGQPQSFRVSGPQKFEKDPITGQFVPVGDRDSLSGAGLSGGLSQLPWLAQVVGPNLTLPLSLARNTNFQIARDQPDLMYQECRTPSNQYGRCRHLVYCMLPEFTSYQAFLPYGCPIQGKYVGACCPRPGPAVAPGFPPVPGQSQTPAPATNVDACGETVNVRIVGGEPTRAQEFPWDVKQRKLAKLIGIRWSCPKVPARPRTQAAFI</sequence>
<feature type="domain" description="Clip" evidence="4">
    <location>
        <begin position="125"/>
        <end position="169"/>
    </location>
</feature>
<dbReference type="AlphaFoldDB" id="A0A3R7PX15"/>
<dbReference type="Proteomes" id="UP000283509">
    <property type="component" value="Unassembled WGS sequence"/>
</dbReference>
<evidence type="ECO:0000256" key="2">
    <source>
        <dbReference type="ARBA" id="ARBA00023157"/>
    </source>
</evidence>
<organism evidence="5 6">
    <name type="scientific">Penaeus vannamei</name>
    <name type="common">Whiteleg shrimp</name>
    <name type="synonym">Litopenaeus vannamei</name>
    <dbReference type="NCBI Taxonomy" id="6689"/>
    <lineage>
        <taxon>Eukaryota</taxon>
        <taxon>Metazoa</taxon>
        <taxon>Ecdysozoa</taxon>
        <taxon>Arthropoda</taxon>
        <taxon>Crustacea</taxon>
        <taxon>Multicrustacea</taxon>
        <taxon>Malacostraca</taxon>
        <taxon>Eumalacostraca</taxon>
        <taxon>Eucarida</taxon>
        <taxon>Decapoda</taxon>
        <taxon>Dendrobranchiata</taxon>
        <taxon>Penaeoidea</taxon>
        <taxon>Penaeidae</taxon>
        <taxon>Penaeus</taxon>
    </lineage>
</organism>
<keyword evidence="5" id="KW-0378">Hydrolase</keyword>
<evidence type="ECO:0000313" key="6">
    <source>
        <dbReference type="Proteomes" id="UP000283509"/>
    </source>
</evidence>
<comment type="caution">
    <text evidence="5">The sequence shown here is derived from an EMBL/GenBank/DDBJ whole genome shotgun (WGS) entry which is preliminary data.</text>
</comment>
<dbReference type="SMART" id="SM00680">
    <property type="entry name" value="CLIP"/>
    <property type="match status" value="1"/>
</dbReference>